<comment type="caution">
    <text evidence="3">The sequence shown here is derived from an EMBL/GenBank/DDBJ whole genome shotgun (WGS) entry which is preliminary data.</text>
</comment>
<evidence type="ECO:0008006" key="5">
    <source>
        <dbReference type="Google" id="ProtNLM"/>
    </source>
</evidence>
<feature type="region of interest" description="Disordered" evidence="2">
    <location>
        <begin position="24"/>
        <end position="78"/>
    </location>
</feature>
<comment type="similarity">
    <text evidence="1">Belongs to the cytochrome P450 family.</text>
</comment>
<dbReference type="Pfam" id="PF00067">
    <property type="entry name" value="p450"/>
    <property type="match status" value="1"/>
</dbReference>
<dbReference type="PRINTS" id="PR00463">
    <property type="entry name" value="EP450I"/>
</dbReference>
<dbReference type="InterPro" id="IPR036396">
    <property type="entry name" value="Cyt_P450_sf"/>
</dbReference>
<accession>A0ABS1D1N0</accession>
<dbReference type="Gene3D" id="1.10.630.10">
    <property type="entry name" value="Cytochrome P450"/>
    <property type="match status" value="1"/>
</dbReference>
<dbReference type="EMBL" id="NRSG01000174">
    <property type="protein sequence ID" value="MBK1660396.1"/>
    <property type="molecule type" value="Genomic_DNA"/>
</dbReference>
<evidence type="ECO:0000313" key="3">
    <source>
        <dbReference type="EMBL" id="MBK1660396.1"/>
    </source>
</evidence>
<proteinExistence type="inferred from homology"/>
<dbReference type="PANTHER" id="PTHR24305:SF166">
    <property type="entry name" value="CYTOCHROME P450 12A4, MITOCHONDRIAL-RELATED"/>
    <property type="match status" value="1"/>
</dbReference>
<evidence type="ECO:0000313" key="4">
    <source>
        <dbReference type="Proteomes" id="UP000697995"/>
    </source>
</evidence>
<protein>
    <recommendedName>
        <fullName evidence="5">Cytochrome P450</fullName>
    </recommendedName>
</protein>
<dbReference type="PANTHER" id="PTHR24305">
    <property type="entry name" value="CYTOCHROME P450"/>
    <property type="match status" value="1"/>
</dbReference>
<evidence type="ECO:0000256" key="1">
    <source>
        <dbReference type="ARBA" id="ARBA00010617"/>
    </source>
</evidence>
<name>A0ABS1D1N0_9PROT</name>
<organism evidence="3 4">
    <name type="scientific">Paracraurococcus ruber</name>
    <dbReference type="NCBI Taxonomy" id="77675"/>
    <lineage>
        <taxon>Bacteria</taxon>
        <taxon>Pseudomonadati</taxon>
        <taxon>Pseudomonadota</taxon>
        <taxon>Alphaproteobacteria</taxon>
        <taxon>Acetobacterales</taxon>
        <taxon>Roseomonadaceae</taxon>
        <taxon>Paracraurococcus</taxon>
    </lineage>
</organism>
<gene>
    <name evidence="3" type="ORF">CKO45_19395</name>
</gene>
<dbReference type="PRINTS" id="PR00385">
    <property type="entry name" value="P450"/>
</dbReference>
<dbReference type="InterPro" id="IPR001128">
    <property type="entry name" value="Cyt_P450"/>
</dbReference>
<dbReference type="InterPro" id="IPR050121">
    <property type="entry name" value="Cytochrome_P450_monoxygenase"/>
</dbReference>
<keyword evidence="4" id="KW-1185">Reference proteome</keyword>
<reference evidence="3 4" key="1">
    <citation type="journal article" date="2020" name="Microorganisms">
        <title>Osmotic Adaptation and Compatible Solute Biosynthesis of Phototrophic Bacteria as Revealed from Genome Analyses.</title>
        <authorList>
            <person name="Imhoff J.F."/>
            <person name="Rahn T."/>
            <person name="Kunzel S."/>
            <person name="Keller A."/>
            <person name="Neulinger S.C."/>
        </authorList>
    </citation>
    <scope>NUCLEOTIDE SEQUENCE [LARGE SCALE GENOMIC DNA]</scope>
    <source>
        <strain evidence="3 4">DSM 15382</strain>
    </source>
</reference>
<dbReference type="Proteomes" id="UP000697995">
    <property type="component" value="Unassembled WGS sequence"/>
</dbReference>
<sequence>MPPRPPAVCLARITTPAAVQAAGSGRCASGRGRSARAGFRRQAGWRRHAGRSSRTDPGRRTPARLADGKAGCGRPKAGPVRAWAAERAGARRRLSGDDTMFLCPRREFWHFASPMTRARALADAALPDLPVLPGGGVLGHLRAMAAAPHSFPATALQAHDGIVALRLGPRRIAAIGRPDLAREVLVTRADRYPRGRINRNLGAVIGDGLLATEGDLWRARRRRMQPSFRADRLGPVAAATEAAVAATTRRWTDGAPIDAGREAQRIAMRVIGRVLLSIDIADGQGGAFADAVQACLAQLMRRNWSLVRWPLWVPVPVNRAVNATRRTLEEFLGIELDRRLAGAPQPDDLLAALIRGRPEDPPLPRAALLNELKTLFAAGFETTATALTWLLHLLARHPAVAEALREEAAPVLGGRAPLPGDLPRLPLAAAVVEEAMRLYPPVYNMGRDCAAEDALGGYRIPRGTTVLVSIFGIHRNPALWDAPEEFRPGRFLGAGAAARRNLLPYAWGRHQCIGNHFADLELVVALLHIVQRVRLDPLETAPVGLRGRTTLVPDRPIRLRPVPQR</sequence>
<evidence type="ECO:0000256" key="2">
    <source>
        <dbReference type="SAM" id="MobiDB-lite"/>
    </source>
</evidence>
<dbReference type="InterPro" id="IPR002401">
    <property type="entry name" value="Cyt_P450_E_grp-I"/>
</dbReference>
<feature type="compositionally biased region" description="Low complexity" evidence="2">
    <location>
        <begin position="24"/>
        <end position="42"/>
    </location>
</feature>
<dbReference type="SUPFAM" id="SSF48264">
    <property type="entry name" value="Cytochrome P450"/>
    <property type="match status" value="1"/>
</dbReference>